<sequence length="444" mass="50518">MNTEAEFGTATEVADSGLPTVHVIIPVFNRLHFTRACIAYLRAQTWRPINIIVSDGGSTDGSVATIRAEFPDVTVLTTDKEFWWSGSMALGIDHVLSLGGRPDDLVLMMNNDTILDSDYVETLVKAALQHDAAVGGLIVDSRDPEQVLDAGEYVDWEGYTFSVRQHVDPGEIYRDDVDVLPGRGSIIPLRMIRAAGNVDAEMLPHYLADYEFFCRLKSHGFKLGVTYETRIMAHIEETGIVPTQGRSTFRSIWNELFSRRSMSNVRDHWRFIGRHAPAAYRNRNRMRLIKRIVIDLTLRTGVRPLFLPIYWLTSLPGRTIAYIHNQRRMFREFRNAIATDGADVLCRPEIFPGVIRLPLFLVAAPGPVQEADVQSVGLDVATLRQRGLLRTLQSERWFGLTTIDFSNLPDRPQLERLRRLAWNPIPKIGRKRAWRRSMRELHTS</sequence>
<comment type="similarity">
    <text evidence="1">Belongs to the glycosyltransferase 2 family.</text>
</comment>
<evidence type="ECO:0000313" key="6">
    <source>
        <dbReference type="EMBL" id="RSB81621.1"/>
    </source>
</evidence>
<evidence type="ECO:0000256" key="1">
    <source>
        <dbReference type="ARBA" id="ARBA00006739"/>
    </source>
</evidence>
<evidence type="ECO:0000313" key="8">
    <source>
        <dbReference type="Proteomes" id="UP000518315"/>
    </source>
</evidence>
<evidence type="ECO:0000313" key="5">
    <source>
        <dbReference type="EMBL" id="MBB3133607.1"/>
    </source>
</evidence>
<keyword evidence="2" id="KW-0328">Glycosyltransferase</keyword>
<dbReference type="InterPro" id="IPR029044">
    <property type="entry name" value="Nucleotide-diphossugar_trans"/>
</dbReference>
<dbReference type="EMBL" id="JACHXH010000004">
    <property type="protein sequence ID" value="MBB3133607.1"/>
    <property type="molecule type" value="Genomic_DNA"/>
</dbReference>
<reference evidence="5 8" key="2">
    <citation type="submission" date="2020-08" db="EMBL/GenBank/DDBJ databases">
        <title>Genomic Encyclopedia of Type Strains, Phase III (KMG-III): the genomes of soil and plant-associated and newly described type strains.</title>
        <authorList>
            <person name="Whitman W."/>
        </authorList>
    </citation>
    <scope>NUCLEOTIDE SEQUENCE [LARGE SCALE GENOMIC DNA]</scope>
    <source>
        <strain evidence="5 8">CECT 4113</strain>
    </source>
</reference>
<dbReference type="PANTHER" id="PTHR43179:SF12">
    <property type="entry name" value="GALACTOFURANOSYLTRANSFERASE GLFT2"/>
    <property type="match status" value="1"/>
</dbReference>
<dbReference type="Proteomes" id="UP000518315">
    <property type="component" value="Unassembled WGS sequence"/>
</dbReference>
<reference evidence="6 7" key="1">
    <citation type="submission" date="2018-11" db="EMBL/GenBank/DDBJ databases">
        <authorList>
            <person name="Huo Y."/>
        </authorList>
    </citation>
    <scope>NUCLEOTIDE SEQUENCE [LARGE SCALE GENOMIC DNA]</scope>
    <source>
        <strain evidence="6 7">DSM 30132</strain>
    </source>
</reference>
<dbReference type="GO" id="GO:0016757">
    <property type="term" value="F:glycosyltransferase activity"/>
    <property type="evidence" value="ECO:0007669"/>
    <property type="project" value="UniProtKB-KW"/>
</dbReference>
<protein>
    <submittedName>
        <fullName evidence="5">GT2 family glycosyltransferase</fullName>
    </submittedName>
    <submittedName>
        <fullName evidence="6">Glycosyltransferase family 2 protein</fullName>
    </submittedName>
</protein>
<comment type="caution">
    <text evidence="6">The sequence shown here is derived from an EMBL/GenBank/DDBJ whole genome shotgun (WGS) entry which is preliminary data.</text>
</comment>
<dbReference type="Pfam" id="PF00535">
    <property type="entry name" value="Glycos_transf_2"/>
    <property type="match status" value="1"/>
</dbReference>
<dbReference type="Proteomes" id="UP000277279">
    <property type="component" value="Unassembled WGS sequence"/>
</dbReference>
<evidence type="ECO:0000256" key="3">
    <source>
        <dbReference type="ARBA" id="ARBA00022679"/>
    </source>
</evidence>
<evidence type="ECO:0000313" key="7">
    <source>
        <dbReference type="Proteomes" id="UP000277279"/>
    </source>
</evidence>
<dbReference type="SUPFAM" id="SSF53448">
    <property type="entry name" value="Nucleotide-diphospho-sugar transferases"/>
    <property type="match status" value="1"/>
</dbReference>
<dbReference type="OrthoDB" id="7545269at2"/>
<gene>
    <name evidence="6" type="ORF">EFD55_06555</name>
    <name evidence="5" type="ORF">FHS26_001320</name>
</gene>
<keyword evidence="3 6" id="KW-0808">Transferase</keyword>
<evidence type="ECO:0000256" key="2">
    <source>
        <dbReference type="ARBA" id="ARBA00022676"/>
    </source>
</evidence>
<organism evidence="6 7">
    <name type="scientific">Rhizobium pisi</name>
    <dbReference type="NCBI Taxonomy" id="574561"/>
    <lineage>
        <taxon>Bacteria</taxon>
        <taxon>Pseudomonadati</taxon>
        <taxon>Pseudomonadota</taxon>
        <taxon>Alphaproteobacteria</taxon>
        <taxon>Hyphomicrobiales</taxon>
        <taxon>Rhizobiaceae</taxon>
        <taxon>Rhizobium/Agrobacterium group</taxon>
        <taxon>Rhizobium</taxon>
    </lineage>
</organism>
<accession>A0A3R9BNX0</accession>
<feature type="domain" description="Glycosyltransferase 2-like" evidence="4">
    <location>
        <begin position="23"/>
        <end position="146"/>
    </location>
</feature>
<name>A0A3R9BNX0_9HYPH</name>
<dbReference type="PANTHER" id="PTHR43179">
    <property type="entry name" value="RHAMNOSYLTRANSFERASE WBBL"/>
    <property type="match status" value="1"/>
</dbReference>
<evidence type="ECO:0000259" key="4">
    <source>
        <dbReference type="Pfam" id="PF00535"/>
    </source>
</evidence>
<keyword evidence="8" id="KW-1185">Reference proteome</keyword>
<dbReference type="EMBL" id="RJJT01000004">
    <property type="protein sequence ID" value="RSB81621.1"/>
    <property type="molecule type" value="Genomic_DNA"/>
</dbReference>
<dbReference type="InterPro" id="IPR001173">
    <property type="entry name" value="Glyco_trans_2-like"/>
</dbReference>
<dbReference type="RefSeq" id="WP_125843804.1">
    <property type="nucleotide sequence ID" value="NZ_JACHXH010000004.1"/>
</dbReference>
<dbReference type="Gene3D" id="3.90.550.10">
    <property type="entry name" value="Spore Coat Polysaccharide Biosynthesis Protein SpsA, Chain A"/>
    <property type="match status" value="1"/>
</dbReference>
<dbReference type="AlphaFoldDB" id="A0A3R9BNX0"/>
<proteinExistence type="inferred from homology"/>